<dbReference type="GO" id="GO:0005886">
    <property type="term" value="C:plasma membrane"/>
    <property type="evidence" value="ECO:0007669"/>
    <property type="project" value="UniProtKB-SubCell"/>
</dbReference>
<keyword evidence="6" id="KW-0050">Antiport</keyword>
<comment type="caution">
    <text evidence="8">The sequence shown here is derived from an EMBL/GenBank/DDBJ whole genome shotgun (WGS) entry which is preliminary data.</text>
</comment>
<comment type="function">
    <text evidence="6">Na(+)/H(+) antiporter that extrudes sodium in exchange for external protons.</text>
</comment>
<keyword evidence="2 6" id="KW-1003">Cell membrane</keyword>
<gene>
    <name evidence="6 8" type="primary">nhaA</name>
    <name evidence="8" type="ORF">LVY65_06570</name>
</gene>
<accession>A0A9X1QJJ7</accession>
<feature type="transmembrane region" description="Helical" evidence="6">
    <location>
        <begin position="264"/>
        <end position="286"/>
    </location>
</feature>
<keyword evidence="6" id="KW-0915">Sodium</keyword>
<feature type="transmembrane region" description="Helical" evidence="6">
    <location>
        <begin position="24"/>
        <end position="48"/>
    </location>
</feature>
<keyword evidence="6" id="KW-0406">Ion transport</keyword>
<dbReference type="NCBIfam" id="TIGR00773">
    <property type="entry name" value="NhaA"/>
    <property type="match status" value="1"/>
</dbReference>
<organism evidence="8 9">
    <name type="scientific">Sphingomonas cremea</name>
    <dbReference type="NCBI Taxonomy" id="2904799"/>
    <lineage>
        <taxon>Bacteria</taxon>
        <taxon>Pseudomonadati</taxon>
        <taxon>Pseudomonadota</taxon>
        <taxon>Alphaproteobacteria</taxon>
        <taxon>Sphingomonadales</taxon>
        <taxon>Sphingomonadaceae</taxon>
        <taxon>Sphingomonas</taxon>
    </lineage>
</organism>
<dbReference type="AlphaFoldDB" id="A0A9X1QJJ7"/>
<keyword evidence="9" id="KW-1185">Reference proteome</keyword>
<keyword evidence="5 6" id="KW-0472">Membrane</keyword>
<comment type="subcellular location">
    <subcellularLocation>
        <location evidence="1">Cell inner membrane</location>
        <topology evidence="1">Multi-pass membrane protein</topology>
    </subcellularLocation>
    <subcellularLocation>
        <location evidence="6">Cell membrane</location>
        <topology evidence="6">Multi-pass membrane protein</topology>
    </subcellularLocation>
</comment>
<dbReference type="Pfam" id="PF06965">
    <property type="entry name" value="Na_H_antiport_1"/>
    <property type="match status" value="1"/>
</dbReference>
<evidence type="ECO:0000313" key="8">
    <source>
        <dbReference type="EMBL" id="MCF2514726.1"/>
    </source>
</evidence>
<evidence type="ECO:0000256" key="6">
    <source>
        <dbReference type="HAMAP-Rule" id="MF_01844"/>
    </source>
</evidence>
<proteinExistence type="inferred from homology"/>
<dbReference type="NCBIfam" id="NF007112">
    <property type="entry name" value="PRK09561.1"/>
    <property type="match status" value="1"/>
</dbReference>
<feature type="transmembrane region" description="Helical" evidence="6">
    <location>
        <begin position="370"/>
        <end position="387"/>
    </location>
</feature>
<evidence type="ECO:0000256" key="7">
    <source>
        <dbReference type="SAM" id="MobiDB-lite"/>
    </source>
</evidence>
<feature type="transmembrane region" description="Helical" evidence="6">
    <location>
        <begin position="68"/>
        <end position="86"/>
    </location>
</feature>
<keyword evidence="3 6" id="KW-0812">Transmembrane</keyword>
<dbReference type="HAMAP" id="MF_01844">
    <property type="entry name" value="NhaA"/>
    <property type="match status" value="1"/>
</dbReference>
<feature type="transmembrane region" description="Helical" evidence="6">
    <location>
        <begin position="190"/>
        <end position="211"/>
    </location>
</feature>
<feature type="region of interest" description="Disordered" evidence="7">
    <location>
        <begin position="392"/>
        <end position="413"/>
    </location>
</feature>
<feature type="transmembrane region" description="Helical" evidence="6">
    <location>
        <begin position="298"/>
        <end position="320"/>
    </location>
</feature>
<evidence type="ECO:0000256" key="1">
    <source>
        <dbReference type="ARBA" id="ARBA00004429"/>
    </source>
</evidence>
<dbReference type="GO" id="GO:0015385">
    <property type="term" value="F:sodium:proton antiporter activity"/>
    <property type="evidence" value="ECO:0007669"/>
    <property type="project" value="UniProtKB-UniRule"/>
</dbReference>
<dbReference type="RefSeq" id="WP_235067229.1">
    <property type="nucleotide sequence ID" value="NZ_JAKFGM010000002.1"/>
</dbReference>
<evidence type="ECO:0000256" key="5">
    <source>
        <dbReference type="ARBA" id="ARBA00023136"/>
    </source>
</evidence>
<comment type="catalytic activity">
    <reaction evidence="6">
        <text>Na(+)(in) + 2 H(+)(out) = Na(+)(out) + 2 H(+)(in)</text>
        <dbReference type="Rhea" id="RHEA:29251"/>
        <dbReference type="ChEBI" id="CHEBI:15378"/>
        <dbReference type="ChEBI" id="CHEBI:29101"/>
    </reaction>
</comment>
<dbReference type="InterPro" id="IPR023171">
    <property type="entry name" value="Na/H_antiporter_dom_sf"/>
</dbReference>
<evidence type="ECO:0000256" key="2">
    <source>
        <dbReference type="ARBA" id="ARBA00022475"/>
    </source>
</evidence>
<evidence type="ECO:0000256" key="3">
    <source>
        <dbReference type="ARBA" id="ARBA00022692"/>
    </source>
</evidence>
<dbReference type="GO" id="GO:0006885">
    <property type="term" value="P:regulation of pH"/>
    <property type="evidence" value="ECO:0007669"/>
    <property type="project" value="UniProtKB-UniRule"/>
</dbReference>
<feature type="transmembrane region" description="Helical" evidence="6">
    <location>
        <begin position="163"/>
        <end position="184"/>
    </location>
</feature>
<evidence type="ECO:0000313" key="9">
    <source>
        <dbReference type="Proteomes" id="UP001139410"/>
    </source>
</evidence>
<dbReference type="NCBIfam" id="NF007111">
    <property type="entry name" value="PRK09560.1"/>
    <property type="match status" value="1"/>
</dbReference>
<keyword evidence="6" id="KW-0813">Transport</keyword>
<comment type="similarity">
    <text evidence="6">Belongs to the NhaA Na(+)/H(+) (TC 2.A.33) antiporter family.</text>
</comment>
<keyword evidence="4 6" id="KW-1133">Transmembrane helix</keyword>
<evidence type="ECO:0000256" key="4">
    <source>
        <dbReference type="ARBA" id="ARBA00022989"/>
    </source>
</evidence>
<dbReference type="EMBL" id="JAKFGM010000002">
    <property type="protein sequence ID" value="MCF2514726.1"/>
    <property type="molecule type" value="Genomic_DNA"/>
</dbReference>
<feature type="transmembrane region" description="Helical" evidence="6">
    <location>
        <begin position="133"/>
        <end position="154"/>
    </location>
</feature>
<feature type="transmembrane region" description="Helical" evidence="6">
    <location>
        <begin position="107"/>
        <end position="127"/>
    </location>
</feature>
<protein>
    <recommendedName>
        <fullName evidence="6">Na(+)/H(+) antiporter NhaA</fullName>
    </recommendedName>
    <alternativeName>
        <fullName evidence="6">Sodium/proton antiporter NhaA</fullName>
    </alternativeName>
</protein>
<dbReference type="Gene3D" id="1.20.1530.10">
    <property type="entry name" value="Na+/H+ antiporter like domain"/>
    <property type="match status" value="1"/>
</dbReference>
<dbReference type="PANTHER" id="PTHR30341">
    <property type="entry name" value="SODIUM ION/PROTON ANTIPORTER NHAA-RELATED"/>
    <property type="match status" value="1"/>
</dbReference>
<dbReference type="InterPro" id="IPR004670">
    <property type="entry name" value="NhaA"/>
</dbReference>
<feature type="transmembrane region" description="Helical" evidence="6">
    <location>
        <begin position="336"/>
        <end position="358"/>
    </location>
</feature>
<reference evidence="8" key="1">
    <citation type="submission" date="2022-01" db="EMBL/GenBank/DDBJ databases">
        <authorList>
            <person name="Jo J.-H."/>
            <person name="Im W.-T."/>
        </authorList>
    </citation>
    <scope>NUCLEOTIDE SEQUENCE</scope>
    <source>
        <strain evidence="8">G124</strain>
    </source>
</reference>
<dbReference type="Proteomes" id="UP001139410">
    <property type="component" value="Unassembled WGS sequence"/>
</dbReference>
<feature type="transmembrane region" description="Helical" evidence="6">
    <location>
        <begin position="218"/>
        <end position="244"/>
    </location>
</feature>
<keyword evidence="6" id="KW-0739">Sodium transport</keyword>
<dbReference type="PANTHER" id="PTHR30341:SF0">
    <property type="entry name" value="NA(+)_H(+) ANTIPORTER NHAA"/>
    <property type="match status" value="1"/>
</dbReference>
<name>A0A9X1QJJ7_9SPHN</name>
<sequence length="413" mass="42787">MARPACYRLGVTAPAEKQQKLDRLAGLLLVAAAATALIAANGPFAAAYNDLLHLKLGPAMPRLGQMSLHEWIADGLMAIFFLLVGLEVKREWYDGRLSSPAERRLPIIAAVAGMALPALIYLAMIGGDSALTPGWAIPAATDIAFAIGVLAILGRNAPASIKLLLVTIAIVDDIGAVLIIALFYTKSLNVLALGGALALAGGMAALGQFGVRRLWPYIVGFVLLWLLVLASGVHATISGVLAALTIPLGKGESASPLKRLEHAIHPWVMFGVVPIFGFASAGVALVGGLGMLAEPLPLAILAGLFLGKQFGIFGAVWVAVRTGLAPPPDGTSWRQLYGAATLCGIGFTMSLFIGALAFTDDAALIDAAKLGTLAGSLLSAVVGYGILRLSTPAPSREDDEEDATELFSADQPD</sequence>